<dbReference type="InterPro" id="IPR025110">
    <property type="entry name" value="AMP-bd_C"/>
</dbReference>
<sequence>MTVLEIIKKELFGRKGIKVFRDRPFTMLEIFEKSVTKYKDKEVLIKGNESLTYGEFFLKVNNLAAVLQGEYGIRKGDRIATIIGNSMEFPIILFASLKIGAIMVPVNVRLSKGEITYVLQDSSPSLIMMDQVFRENIDVSKVDESILVDMEQNNLYQFDYSIKLKEADIDEEDAALIMYTSGTTGRPKGAILSHVNIIHNLMVYQDVCKTNATMKTIIAIPIFHVSGLIGQFLHVFYVGGTSIILEHYKNDDYIEEIIKHKANSLSNVPSIFMMMQSSPKFKKYSFDFVTMVGYGGAPIYKETIETLRKAFPNATFQNVYGATETASPTTLMPREYPVEKANSIGIPSVVTDIKIINEKNEECEVDEEGEILIKGPMVIKGYWNKPEENENSFLDGYWKSGDIVKKDKDGYFYILDRKKNMINRAGEKIYSIEVEDVLKNHPEVEDTAVIGVPHPVYGEQVKCFIVSKTLNEKRTEEIRDYCGNHIARYKVPAIYEFVEDLPRNASGKVLKHILK</sequence>
<dbReference type="Pfam" id="PF00501">
    <property type="entry name" value="AMP-binding"/>
    <property type="match status" value="1"/>
</dbReference>
<dbReference type="Gene3D" id="3.30.300.30">
    <property type="match status" value="1"/>
</dbReference>
<dbReference type="PANTHER" id="PTHR43767">
    <property type="entry name" value="LONG-CHAIN-FATTY-ACID--COA LIGASE"/>
    <property type="match status" value="1"/>
</dbReference>
<dbReference type="RefSeq" id="WP_379496558.1">
    <property type="nucleotide sequence ID" value="NZ_JBHSAO010000006.1"/>
</dbReference>
<dbReference type="Pfam" id="PF13193">
    <property type="entry name" value="AMP-binding_C"/>
    <property type="match status" value="1"/>
</dbReference>
<dbReference type="InterPro" id="IPR042099">
    <property type="entry name" value="ANL_N_sf"/>
</dbReference>
<evidence type="ECO:0000313" key="3">
    <source>
        <dbReference type="EMBL" id="MFC4024069.1"/>
    </source>
</evidence>
<dbReference type="SUPFAM" id="SSF56801">
    <property type="entry name" value="Acetyl-CoA synthetase-like"/>
    <property type="match status" value="1"/>
</dbReference>
<dbReference type="InterPro" id="IPR020845">
    <property type="entry name" value="AMP-binding_CS"/>
</dbReference>
<proteinExistence type="predicted"/>
<name>A0ABV8GZP2_9BACI</name>
<reference evidence="4" key="1">
    <citation type="journal article" date="2019" name="Int. J. Syst. Evol. Microbiol.">
        <title>The Global Catalogue of Microorganisms (GCM) 10K type strain sequencing project: providing services to taxonomists for standard genome sequencing and annotation.</title>
        <authorList>
            <consortium name="The Broad Institute Genomics Platform"/>
            <consortium name="The Broad Institute Genome Sequencing Center for Infectious Disease"/>
            <person name="Wu L."/>
            <person name="Ma J."/>
        </authorList>
    </citation>
    <scope>NUCLEOTIDE SEQUENCE [LARGE SCALE GENOMIC DNA]</scope>
    <source>
        <strain evidence="4">IBRC-M 10703</strain>
    </source>
</reference>
<comment type="caution">
    <text evidence="3">The sequence shown here is derived from an EMBL/GenBank/DDBJ whole genome shotgun (WGS) entry which is preliminary data.</text>
</comment>
<dbReference type="InterPro" id="IPR000873">
    <property type="entry name" value="AMP-dep_synth/lig_dom"/>
</dbReference>
<gene>
    <name evidence="3" type="ORF">ACFOUV_09705</name>
</gene>
<organism evidence="3 4">
    <name type="scientific">Oceanobacillus longus</name>
    <dbReference type="NCBI Taxonomy" id="930120"/>
    <lineage>
        <taxon>Bacteria</taxon>
        <taxon>Bacillati</taxon>
        <taxon>Bacillota</taxon>
        <taxon>Bacilli</taxon>
        <taxon>Bacillales</taxon>
        <taxon>Bacillaceae</taxon>
        <taxon>Oceanobacillus</taxon>
    </lineage>
</organism>
<dbReference type="EMBL" id="JBHSAO010000006">
    <property type="protein sequence ID" value="MFC4024069.1"/>
    <property type="molecule type" value="Genomic_DNA"/>
</dbReference>
<dbReference type="Proteomes" id="UP001595772">
    <property type="component" value="Unassembled WGS sequence"/>
</dbReference>
<dbReference type="PROSITE" id="PS00455">
    <property type="entry name" value="AMP_BINDING"/>
    <property type="match status" value="1"/>
</dbReference>
<accession>A0ABV8GZP2</accession>
<dbReference type="InterPro" id="IPR045851">
    <property type="entry name" value="AMP-bd_C_sf"/>
</dbReference>
<dbReference type="Gene3D" id="3.40.50.12780">
    <property type="entry name" value="N-terminal domain of ligase-like"/>
    <property type="match status" value="1"/>
</dbReference>
<evidence type="ECO:0000259" key="1">
    <source>
        <dbReference type="Pfam" id="PF00501"/>
    </source>
</evidence>
<dbReference type="InterPro" id="IPR050237">
    <property type="entry name" value="ATP-dep_AMP-bd_enzyme"/>
</dbReference>
<evidence type="ECO:0000259" key="2">
    <source>
        <dbReference type="Pfam" id="PF13193"/>
    </source>
</evidence>
<protein>
    <submittedName>
        <fullName evidence="3">Class I adenylate-forming enzyme family protein</fullName>
    </submittedName>
</protein>
<feature type="domain" description="AMP-binding enzyme C-terminal" evidence="2">
    <location>
        <begin position="433"/>
        <end position="508"/>
    </location>
</feature>
<dbReference type="PANTHER" id="PTHR43767:SF1">
    <property type="entry name" value="NONRIBOSOMAL PEPTIDE SYNTHASE PES1 (EUROFUNG)-RELATED"/>
    <property type="match status" value="1"/>
</dbReference>
<feature type="domain" description="AMP-dependent synthetase/ligase" evidence="1">
    <location>
        <begin position="31"/>
        <end position="383"/>
    </location>
</feature>
<evidence type="ECO:0000313" key="4">
    <source>
        <dbReference type="Proteomes" id="UP001595772"/>
    </source>
</evidence>
<keyword evidence="4" id="KW-1185">Reference proteome</keyword>